<dbReference type="AlphaFoldDB" id="A0A2G2VGE2"/>
<keyword evidence="5" id="KW-0862">Zinc</keyword>
<dbReference type="SUPFAM" id="SSF64484">
    <property type="entry name" value="beta and beta-prime subunits of DNA dependent RNA-polymerase"/>
    <property type="match status" value="1"/>
</dbReference>
<reference evidence="8 9" key="1">
    <citation type="journal article" date="2017" name="Genome Biol.">
        <title>New reference genome sequences of hot pepper reveal the massive evolution of plant disease-resistance genes by retroduplication.</title>
        <authorList>
            <person name="Kim S."/>
            <person name="Park J."/>
            <person name="Yeom S.I."/>
            <person name="Kim Y.M."/>
            <person name="Seo E."/>
            <person name="Kim K.T."/>
            <person name="Kim M.S."/>
            <person name="Lee J.M."/>
            <person name="Cheong K."/>
            <person name="Shin H.S."/>
            <person name="Kim S.B."/>
            <person name="Han K."/>
            <person name="Lee J."/>
            <person name="Park M."/>
            <person name="Lee H.A."/>
            <person name="Lee H.Y."/>
            <person name="Lee Y."/>
            <person name="Oh S."/>
            <person name="Lee J.H."/>
            <person name="Choi E."/>
            <person name="Choi E."/>
            <person name="Lee S.E."/>
            <person name="Jeon J."/>
            <person name="Kim H."/>
            <person name="Choi G."/>
            <person name="Song H."/>
            <person name="Lee J."/>
            <person name="Lee S.C."/>
            <person name="Kwon J.K."/>
            <person name="Lee H.Y."/>
            <person name="Koo N."/>
            <person name="Hong Y."/>
            <person name="Kim R.W."/>
            <person name="Kang W.H."/>
            <person name="Huh J.H."/>
            <person name="Kang B.C."/>
            <person name="Yang T.J."/>
            <person name="Lee Y.H."/>
            <person name="Bennetzen J.L."/>
            <person name="Choi D."/>
        </authorList>
    </citation>
    <scope>NUCLEOTIDE SEQUENCE [LARGE SCALE GENOMIC DNA]</scope>
    <source>
        <strain evidence="9">cv. PBC81</strain>
    </source>
</reference>
<dbReference type="GO" id="GO:0000428">
    <property type="term" value="C:DNA-directed RNA polymerase complex"/>
    <property type="evidence" value="ECO:0007669"/>
    <property type="project" value="UniProtKB-KW"/>
</dbReference>
<keyword evidence="9" id="KW-1185">Reference proteome</keyword>
<evidence type="ECO:0000256" key="4">
    <source>
        <dbReference type="ARBA" id="ARBA00022695"/>
    </source>
</evidence>
<evidence type="ECO:0000256" key="1">
    <source>
        <dbReference type="ARBA" id="ARBA00012418"/>
    </source>
</evidence>
<evidence type="ECO:0000256" key="5">
    <source>
        <dbReference type="ARBA" id="ARBA00022833"/>
    </source>
</evidence>
<reference evidence="9" key="2">
    <citation type="journal article" date="2017" name="J. Anim. Genet.">
        <title>Multiple reference genome sequences of hot pepper reveal the massive evolution of plant disease resistance genes by retroduplication.</title>
        <authorList>
            <person name="Kim S."/>
            <person name="Park J."/>
            <person name="Yeom S.-I."/>
            <person name="Kim Y.-M."/>
            <person name="Seo E."/>
            <person name="Kim K.-T."/>
            <person name="Kim M.-S."/>
            <person name="Lee J.M."/>
            <person name="Cheong K."/>
            <person name="Shin H.-S."/>
            <person name="Kim S.-B."/>
            <person name="Han K."/>
            <person name="Lee J."/>
            <person name="Park M."/>
            <person name="Lee H.-A."/>
            <person name="Lee H.-Y."/>
            <person name="Lee Y."/>
            <person name="Oh S."/>
            <person name="Lee J.H."/>
            <person name="Choi E."/>
            <person name="Choi E."/>
            <person name="Lee S.E."/>
            <person name="Jeon J."/>
            <person name="Kim H."/>
            <person name="Choi G."/>
            <person name="Song H."/>
            <person name="Lee J."/>
            <person name="Lee S.-C."/>
            <person name="Kwon J.-K."/>
            <person name="Lee H.-Y."/>
            <person name="Koo N."/>
            <person name="Hong Y."/>
            <person name="Kim R.W."/>
            <person name="Kang W.-H."/>
            <person name="Huh J.H."/>
            <person name="Kang B.-C."/>
            <person name="Yang T.-J."/>
            <person name="Lee Y.-H."/>
            <person name="Bennetzen J.L."/>
            <person name="Choi D."/>
        </authorList>
    </citation>
    <scope>NUCLEOTIDE SEQUENCE [LARGE SCALE GENOMIC DNA]</scope>
    <source>
        <strain evidence="9">cv. PBC81</strain>
    </source>
</reference>
<evidence type="ECO:0000256" key="6">
    <source>
        <dbReference type="ARBA" id="ARBA00023163"/>
    </source>
</evidence>
<organism evidence="8 9">
    <name type="scientific">Capsicum baccatum</name>
    <name type="common">Peruvian pepper</name>
    <dbReference type="NCBI Taxonomy" id="33114"/>
    <lineage>
        <taxon>Eukaryota</taxon>
        <taxon>Viridiplantae</taxon>
        <taxon>Streptophyta</taxon>
        <taxon>Embryophyta</taxon>
        <taxon>Tracheophyta</taxon>
        <taxon>Spermatophyta</taxon>
        <taxon>Magnoliopsida</taxon>
        <taxon>eudicotyledons</taxon>
        <taxon>Gunneridae</taxon>
        <taxon>Pentapetalae</taxon>
        <taxon>asterids</taxon>
        <taxon>lamiids</taxon>
        <taxon>Solanales</taxon>
        <taxon>Solanaceae</taxon>
        <taxon>Solanoideae</taxon>
        <taxon>Capsiceae</taxon>
        <taxon>Capsicum</taxon>
    </lineage>
</organism>
<dbReference type="Gene3D" id="1.10.132.30">
    <property type="match status" value="1"/>
</dbReference>
<dbReference type="GO" id="GO:0006351">
    <property type="term" value="P:DNA-templated transcription"/>
    <property type="evidence" value="ECO:0007669"/>
    <property type="project" value="InterPro"/>
</dbReference>
<dbReference type="EC" id="2.7.7.6" evidence="1"/>
<dbReference type="PANTHER" id="PTHR48443:SF1">
    <property type="entry name" value="DNA-DIRECTED RNA POLYMERASE SUBUNIT BETA"/>
    <property type="match status" value="1"/>
</dbReference>
<dbReference type="GO" id="GO:0003899">
    <property type="term" value="F:DNA-directed RNA polymerase activity"/>
    <property type="evidence" value="ECO:0007669"/>
    <property type="project" value="UniProtKB-EC"/>
</dbReference>
<accession>A0A2G2VGE2</accession>
<gene>
    <name evidence="8" type="ORF">CQW23_28397</name>
</gene>
<sequence>MGMYTWKKNYVNPLKYGARGNASQVHQLVGMRRLMLDPQGKMIDLPIQSNLREGLSLTEYIISCYGARKGVLDTVVRYLTRRLVEVVEHIIVHRSNCGTAWGISVSPRNGMMPERIFSQTLIDCVLADDIYMGSQCIATRNQDIGIGLVNRFITFWA</sequence>
<protein>
    <recommendedName>
        <fullName evidence="1">DNA-directed RNA polymerase</fullName>
        <ecNumber evidence="1">2.7.7.6</ecNumber>
    </recommendedName>
</protein>
<name>A0A2G2VGE2_CAPBA</name>
<comment type="caution">
    <text evidence="8">The sequence shown here is derived from an EMBL/GenBank/DDBJ whole genome shotgun (WGS) entry which is preliminary data.</text>
</comment>
<feature type="domain" description="RNA polymerase Rpb1" evidence="7">
    <location>
        <begin position="54"/>
        <end position="105"/>
    </location>
</feature>
<dbReference type="GO" id="GO:0003677">
    <property type="term" value="F:DNA binding"/>
    <property type="evidence" value="ECO:0007669"/>
    <property type="project" value="InterPro"/>
</dbReference>
<dbReference type="OrthoDB" id="498011at2759"/>
<proteinExistence type="predicted"/>
<dbReference type="EMBL" id="MLFT02000012">
    <property type="protein sequence ID" value="PHT32060.1"/>
    <property type="molecule type" value="Genomic_DNA"/>
</dbReference>
<evidence type="ECO:0000256" key="2">
    <source>
        <dbReference type="ARBA" id="ARBA00022478"/>
    </source>
</evidence>
<keyword evidence="3" id="KW-0808">Transferase</keyword>
<dbReference type="InterPro" id="IPR038120">
    <property type="entry name" value="Rpb1_funnel_sf"/>
</dbReference>
<dbReference type="Pfam" id="PF04998">
    <property type="entry name" value="RNA_pol_Rpb1_5"/>
    <property type="match status" value="1"/>
</dbReference>
<evidence type="ECO:0000256" key="3">
    <source>
        <dbReference type="ARBA" id="ARBA00022679"/>
    </source>
</evidence>
<evidence type="ECO:0000313" key="9">
    <source>
        <dbReference type="Proteomes" id="UP000224567"/>
    </source>
</evidence>
<dbReference type="STRING" id="33114.A0A2G2VGE2"/>
<dbReference type="PANTHER" id="PTHR48443">
    <property type="entry name" value="DNA-DIRECTED RNA POLYMERASE SUBUNIT BETA"/>
    <property type="match status" value="1"/>
</dbReference>
<keyword evidence="2 8" id="KW-0240">DNA-directed RNA polymerase</keyword>
<dbReference type="InterPro" id="IPR007081">
    <property type="entry name" value="RNA_pol_Rpb1_5"/>
</dbReference>
<keyword evidence="6" id="KW-0804">Transcription</keyword>
<keyword evidence="4" id="KW-0548">Nucleotidyltransferase</keyword>
<evidence type="ECO:0000259" key="7">
    <source>
        <dbReference type="Pfam" id="PF04998"/>
    </source>
</evidence>
<dbReference type="Proteomes" id="UP000224567">
    <property type="component" value="Unassembled WGS sequence"/>
</dbReference>
<evidence type="ECO:0000313" key="8">
    <source>
        <dbReference type="EMBL" id="PHT32060.1"/>
    </source>
</evidence>